<evidence type="ECO:0000313" key="2">
    <source>
        <dbReference type="Proteomes" id="UP000575241"/>
    </source>
</evidence>
<protein>
    <submittedName>
        <fullName evidence="1">Uncharacterized protein</fullName>
    </submittedName>
</protein>
<dbReference type="EMBL" id="JACHLN010000001">
    <property type="protein sequence ID" value="MBB4837130.1"/>
    <property type="molecule type" value="Genomic_DNA"/>
</dbReference>
<comment type="caution">
    <text evidence="1">The sequence shown here is derived from an EMBL/GenBank/DDBJ whole genome shotgun (WGS) entry which is preliminary data.</text>
</comment>
<dbReference type="RefSeq" id="WP_184161177.1">
    <property type="nucleotide sequence ID" value="NZ_JACHLN010000001.1"/>
</dbReference>
<organism evidence="1 2">
    <name type="scientific">Sphingomonas kyeonggiensis</name>
    <dbReference type="NCBI Taxonomy" id="1268553"/>
    <lineage>
        <taxon>Bacteria</taxon>
        <taxon>Pseudomonadati</taxon>
        <taxon>Pseudomonadota</taxon>
        <taxon>Alphaproteobacteria</taxon>
        <taxon>Sphingomonadales</taxon>
        <taxon>Sphingomonadaceae</taxon>
        <taxon>Sphingomonas</taxon>
    </lineage>
</organism>
<gene>
    <name evidence="1" type="ORF">HNP52_000181</name>
</gene>
<name>A0A7W7JYK1_9SPHN</name>
<reference evidence="1 2" key="1">
    <citation type="submission" date="2020-08" db="EMBL/GenBank/DDBJ databases">
        <title>Functional genomics of gut bacteria from endangered species of beetles.</title>
        <authorList>
            <person name="Carlos-Shanley C."/>
        </authorList>
    </citation>
    <scope>NUCLEOTIDE SEQUENCE [LARGE SCALE GENOMIC DNA]</scope>
    <source>
        <strain evidence="1 2">S00224</strain>
    </source>
</reference>
<keyword evidence="2" id="KW-1185">Reference proteome</keyword>
<accession>A0A7W7JYK1</accession>
<sequence>MIAALLLLFVAQDVPESPENEIVVVGKRLEGISVHVSRGADGKFGCSLSQSSGSASVDGQLCKAAAKCARQGTLSQDAMRGCIEARKPAILEDFSRRIRAGKRG</sequence>
<dbReference type="Proteomes" id="UP000575241">
    <property type="component" value="Unassembled WGS sequence"/>
</dbReference>
<dbReference type="AlphaFoldDB" id="A0A7W7JYK1"/>
<evidence type="ECO:0000313" key="1">
    <source>
        <dbReference type="EMBL" id="MBB4837130.1"/>
    </source>
</evidence>
<proteinExistence type="predicted"/>